<dbReference type="PANTHER" id="PTHR43701:SF2">
    <property type="entry name" value="MEMBRANE TRANSPORTER PROTEIN YJNA-RELATED"/>
    <property type="match status" value="1"/>
</dbReference>
<evidence type="ECO:0000313" key="6">
    <source>
        <dbReference type="EMBL" id="MFB5944535.1"/>
    </source>
</evidence>
<feature type="transmembrane region" description="Helical" evidence="5">
    <location>
        <begin position="252"/>
        <end position="270"/>
    </location>
</feature>
<dbReference type="InterPro" id="IPR051598">
    <property type="entry name" value="TSUP/Inactive_protease-like"/>
</dbReference>
<dbReference type="PANTHER" id="PTHR43701">
    <property type="entry name" value="MEMBRANE TRANSPORTER PROTEIN MJ0441-RELATED"/>
    <property type="match status" value="1"/>
</dbReference>
<sequence length="274" mass="29818">MTAFLLLLLGLIVGGFGTMVGAGGGFILVPVLLLLYPDKDPEVITSISLAVVFLNACSGSIAYAFKKRIDYKSSLLFCITVLPGSVIGAMLTSYISRNTFNVIFGLMLLSLSIILLIKPTKNLTKHSDKRKKSFWWMARYLIDIDGVRHLYRYNLLLGIILSFFVGIISSLFGIGGGVIHVPAMVNLLNFPIHIATATSQFILSLMSLSGTAVHYVKGDLHEGLFQVLYLGIGVIIGAQIGARISTKIKGKIIIQSLALTLLIVALRILWTTIF</sequence>
<feature type="transmembrane region" description="Helical" evidence="5">
    <location>
        <begin position="46"/>
        <end position="65"/>
    </location>
</feature>
<evidence type="ECO:0000256" key="3">
    <source>
        <dbReference type="ARBA" id="ARBA00022989"/>
    </source>
</evidence>
<dbReference type="RefSeq" id="WP_375556100.1">
    <property type="nucleotide sequence ID" value="NZ_JBBVGT010000002.1"/>
</dbReference>
<feature type="transmembrane region" description="Helical" evidence="5">
    <location>
        <begin position="227"/>
        <end position="246"/>
    </location>
</feature>
<comment type="similarity">
    <text evidence="5">Belongs to the 4-toluene sulfonate uptake permease (TSUP) (TC 2.A.102) family.</text>
</comment>
<evidence type="ECO:0000256" key="1">
    <source>
        <dbReference type="ARBA" id="ARBA00004141"/>
    </source>
</evidence>
<evidence type="ECO:0000313" key="7">
    <source>
        <dbReference type="Proteomes" id="UP001580928"/>
    </source>
</evidence>
<keyword evidence="2 5" id="KW-0812">Transmembrane</keyword>
<keyword evidence="7" id="KW-1185">Reference proteome</keyword>
<dbReference type="Pfam" id="PF01925">
    <property type="entry name" value="TauE"/>
    <property type="match status" value="1"/>
</dbReference>
<protein>
    <recommendedName>
        <fullName evidence="5">Probable membrane transporter protein</fullName>
    </recommendedName>
</protein>
<keyword evidence="3 5" id="KW-1133">Transmembrane helix</keyword>
<organism evidence="6 7">
    <name type="scientific">Albibacterium profundi</name>
    <dbReference type="NCBI Taxonomy" id="3134906"/>
    <lineage>
        <taxon>Bacteria</taxon>
        <taxon>Pseudomonadati</taxon>
        <taxon>Bacteroidota</taxon>
        <taxon>Sphingobacteriia</taxon>
        <taxon>Sphingobacteriales</taxon>
        <taxon>Sphingobacteriaceae</taxon>
        <taxon>Albibacterium</taxon>
    </lineage>
</organism>
<gene>
    <name evidence="6" type="ORF">WKR92_01680</name>
</gene>
<feature type="transmembrane region" description="Helical" evidence="5">
    <location>
        <begin position="192"/>
        <end position="215"/>
    </location>
</feature>
<feature type="transmembrane region" description="Helical" evidence="5">
    <location>
        <begin position="100"/>
        <end position="117"/>
    </location>
</feature>
<evidence type="ECO:0000256" key="4">
    <source>
        <dbReference type="ARBA" id="ARBA00023136"/>
    </source>
</evidence>
<dbReference type="Proteomes" id="UP001580928">
    <property type="component" value="Unassembled WGS sequence"/>
</dbReference>
<reference evidence="6 7" key="1">
    <citation type="submission" date="2024-04" db="EMBL/GenBank/DDBJ databases">
        <title>Albibacterium profundi sp. nov., isolated from sediment of the Challenger Deep of Mariana Trench.</title>
        <authorList>
            <person name="Wang Y."/>
        </authorList>
    </citation>
    <scope>NUCLEOTIDE SEQUENCE [LARGE SCALE GENOMIC DNA]</scope>
    <source>
        <strain evidence="6 7">RHL897</strain>
    </source>
</reference>
<keyword evidence="5" id="KW-1003">Cell membrane</keyword>
<comment type="subcellular location">
    <subcellularLocation>
        <location evidence="5">Cell membrane</location>
        <topology evidence="5">Multi-pass membrane protein</topology>
    </subcellularLocation>
    <subcellularLocation>
        <location evidence="1">Membrane</location>
        <topology evidence="1">Multi-pass membrane protein</topology>
    </subcellularLocation>
</comment>
<evidence type="ECO:0000256" key="2">
    <source>
        <dbReference type="ARBA" id="ARBA00022692"/>
    </source>
</evidence>
<name>A0ABV5CAU5_9SPHI</name>
<keyword evidence="4 5" id="KW-0472">Membrane</keyword>
<comment type="caution">
    <text evidence="6">The sequence shown here is derived from an EMBL/GenBank/DDBJ whole genome shotgun (WGS) entry which is preliminary data.</text>
</comment>
<dbReference type="EMBL" id="JBBVGT010000002">
    <property type="protein sequence ID" value="MFB5944535.1"/>
    <property type="molecule type" value="Genomic_DNA"/>
</dbReference>
<dbReference type="InterPro" id="IPR002781">
    <property type="entry name" value="TM_pro_TauE-like"/>
</dbReference>
<feature type="transmembrane region" description="Helical" evidence="5">
    <location>
        <begin position="155"/>
        <end position="180"/>
    </location>
</feature>
<proteinExistence type="inferred from homology"/>
<accession>A0ABV5CAU5</accession>
<evidence type="ECO:0000256" key="5">
    <source>
        <dbReference type="RuleBase" id="RU363041"/>
    </source>
</evidence>
<feature type="transmembrane region" description="Helical" evidence="5">
    <location>
        <begin position="74"/>
        <end position="94"/>
    </location>
</feature>